<evidence type="ECO:0000313" key="2">
    <source>
        <dbReference type="Proteomes" id="UP000748531"/>
    </source>
</evidence>
<sequence length="58" mass="6890">MSLVESMTDLMRSLRALVIAVNFVDHSLMMKLRLWYRPPSMRSMRIIINREKCLLIPL</sequence>
<dbReference type="AlphaFoldDB" id="A0A8J4SLK3"/>
<keyword evidence="2" id="KW-1185">Reference proteome</keyword>
<comment type="caution">
    <text evidence="1">The sequence shown here is derived from an EMBL/GenBank/DDBJ whole genome shotgun (WGS) entry which is preliminary data.</text>
</comment>
<protein>
    <submittedName>
        <fullName evidence="1">Uncharacterized protein</fullName>
    </submittedName>
</protein>
<dbReference type="Proteomes" id="UP000748531">
    <property type="component" value="Unassembled WGS sequence"/>
</dbReference>
<evidence type="ECO:0000313" key="1">
    <source>
        <dbReference type="EMBL" id="KAF5398040.1"/>
    </source>
</evidence>
<gene>
    <name evidence="1" type="ORF">PHET_08663</name>
</gene>
<organism evidence="1 2">
    <name type="scientific">Paragonimus heterotremus</name>
    <dbReference type="NCBI Taxonomy" id="100268"/>
    <lineage>
        <taxon>Eukaryota</taxon>
        <taxon>Metazoa</taxon>
        <taxon>Spiralia</taxon>
        <taxon>Lophotrochozoa</taxon>
        <taxon>Platyhelminthes</taxon>
        <taxon>Trematoda</taxon>
        <taxon>Digenea</taxon>
        <taxon>Plagiorchiida</taxon>
        <taxon>Troglotremata</taxon>
        <taxon>Troglotrematidae</taxon>
        <taxon>Paragonimus</taxon>
    </lineage>
</organism>
<dbReference type="EMBL" id="LUCH01005482">
    <property type="protein sequence ID" value="KAF5398040.1"/>
    <property type="molecule type" value="Genomic_DNA"/>
</dbReference>
<accession>A0A8J4SLK3</accession>
<proteinExistence type="predicted"/>
<reference evidence="1" key="1">
    <citation type="submission" date="2019-05" db="EMBL/GenBank/DDBJ databases">
        <title>Annotation for the trematode Paragonimus heterotremus.</title>
        <authorList>
            <person name="Choi Y.-J."/>
        </authorList>
    </citation>
    <scope>NUCLEOTIDE SEQUENCE</scope>
    <source>
        <strain evidence="1">LC</strain>
    </source>
</reference>
<name>A0A8J4SLK3_9TREM</name>